<accession>D9QBN5</accession>
<reference evidence="10 11" key="2">
    <citation type="journal article" date="2011" name="PLoS ONE">
        <title>Evidence for reductive genome evolution and lateral acquisition of virulence functions in two Corynebacterium pseudotuberculosis strains.</title>
        <authorList>
            <person name="Ruiz J.C."/>
            <person name="D'Afonseca V."/>
            <person name="Silva A."/>
            <person name="Ali A."/>
            <person name="Pinto A.C."/>
            <person name="Santos A.R."/>
            <person name="Rocha A.A."/>
            <person name="Lopes D.O."/>
            <person name="Dorella F.A."/>
            <person name="Pacheco L.G."/>
            <person name="Costa M.P."/>
            <person name="Turk M.Z."/>
            <person name="Seyffert N."/>
            <person name="Moraes P.M."/>
            <person name="Soares S.C."/>
            <person name="Almeida S.S."/>
            <person name="Castro T.L."/>
            <person name="Abreu V.A."/>
            <person name="Trost E."/>
            <person name="Baumbach J."/>
            <person name="Tauch A."/>
            <person name="Schneider M.P."/>
            <person name="McCulloch J."/>
            <person name="Cerdeira L.T."/>
            <person name="Ramos R.T."/>
            <person name="Zerlotini A."/>
            <person name="Dominitini A."/>
            <person name="Resende D.M."/>
            <person name="Coser E.M."/>
            <person name="Oliveira L.M."/>
            <person name="Pedrosa A.L."/>
            <person name="Vieira C.U."/>
            <person name="Guimaraes C.T."/>
            <person name="Bartholomeu D.C."/>
            <person name="Oliveira D.M."/>
            <person name="Santos F.R."/>
            <person name="Rabelo E.M."/>
            <person name="Lobo F.P."/>
            <person name="Franco G.R."/>
            <person name="Costa A.F."/>
            <person name="Castro I.M."/>
            <person name="Dias S.R."/>
            <person name="Ferro J.A."/>
            <person name="Ortega J.M."/>
            <person name="Paiva L.V."/>
            <person name="Goulart L.R."/>
            <person name="Almeida J.F."/>
            <person name="Ferro M.I."/>
            <person name="Carneiro N.P."/>
            <person name="Falcao P.R."/>
            <person name="Grynberg P."/>
            <person name="Teixeira S.M."/>
            <person name="Brommonschenkel S."/>
            <person name="Oliveira S.C."/>
            <person name="Meyer R."/>
            <person name="Moore R.J."/>
            <person name="Miyoshi A."/>
            <person name="Oliveira G.C."/>
            <person name="Azevedo V."/>
        </authorList>
    </citation>
    <scope>NUCLEOTIDE SEQUENCE [LARGE SCALE GENOMIC DNA]</scope>
    <source>
        <strain evidence="10 11">C231</strain>
    </source>
</reference>
<dbReference type="GO" id="GO:0009236">
    <property type="term" value="P:cobalamin biosynthetic process"/>
    <property type="evidence" value="ECO:0007669"/>
    <property type="project" value="UniProtKB-UniRule"/>
</dbReference>
<dbReference type="PANTHER" id="PTHR34308:SF1">
    <property type="entry name" value="COBALAMIN BIOSYNTHESIS PROTEIN CBIB"/>
    <property type="match status" value="1"/>
</dbReference>
<dbReference type="HOGENOM" id="CLU_054212_1_2_11"/>
<proteinExistence type="inferred from homology"/>
<dbReference type="RefSeq" id="WP_013242358.1">
    <property type="nucleotide sequence ID" value="NC_017301.2"/>
</dbReference>
<protein>
    <recommendedName>
        <fullName evidence="9">Cobalamin biosynthesis protein CobD</fullName>
    </recommendedName>
</protein>
<keyword evidence="8 9" id="KW-0472">Membrane</keyword>
<dbReference type="GO" id="GO:0005886">
    <property type="term" value="C:plasma membrane"/>
    <property type="evidence" value="ECO:0007669"/>
    <property type="project" value="UniProtKB-SubCell"/>
</dbReference>
<keyword evidence="4 9" id="KW-1003">Cell membrane</keyword>
<evidence type="ECO:0000256" key="1">
    <source>
        <dbReference type="ARBA" id="ARBA00004651"/>
    </source>
</evidence>
<comment type="function">
    <text evidence="9">Converts cobyric acid to cobinamide by the addition of aminopropanol on the F carboxylic group.</text>
</comment>
<dbReference type="PANTHER" id="PTHR34308">
    <property type="entry name" value="COBALAMIN BIOSYNTHESIS PROTEIN CBIB"/>
    <property type="match status" value="1"/>
</dbReference>
<feature type="transmembrane region" description="Helical" evidence="9">
    <location>
        <begin position="62"/>
        <end position="81"/>
    </location>
</feature>
<evidence type="ECO:0000256" key="7">
    <source>
        <dbReference type="ARBA" id="ARBA00022989"/>
    </source>
</evidence>
<dbReference type="AlphaFoldDB" id="D9QBN5"/>
<dbReference type="Proteomes" id="UP000000276">
    <property type="component" value="Chromosome"/>
</dbReference>
<evidence type="ECO:0000256" key="3">
    <source>
        <dbReference type="ARBA" id="ARBA00006263"/>
    </source>
</evidence>
<comment type="subcellular location">
    <subcellularLocation>
        <location evidence="1 9">Cell membrane</location>
        <topology evidence="1 9">Multi-pass membrane protein</topology>
    </subcellularLocation>
</comment>
<dbReference type="Pfam" id="PF03186">
    <property type="entry name" value="CobD_Cbib"/>
    <property type="match status" value="1"/>
</dbReference>
<name>D9QBN5_CORP2</name>
<evidence type="ECO:0000313" key="10">
    <source>
        <dbReference type="EMBL" id="ADL10961.3"/>
    </source>
</evidence>
<dbReference type="GO" id="GO:0015420">
    <property type="term" value="F:ABC-type vitamin B12 transporter activity"/>
    <property type="evidence" value="ECO:0007669"/>
    <property type="project" value="UniProtKB-UniRule"/>
</dbReference>
<dbReference type="InterPro" id="IPR004485">
    <property type="entry name" value="Cobalamin_biosynth_CobD/CbiB"/>
</dbReference>
<comment type="caution">
    <text evidence="9">Lacks conserved residue(s) required for the propagation of feature annotation.</text>
</comment>
<comment type="pathway">
    <text evidence="2 9">Cofactor biosynthesis; adenosylcobalamin biosynthesis.</text>
</comment>
<dbReference type="KEGG" id="cpq:CPC231_07535"/>
<evidence type="ECO:0000256" key="6">
    <source>
        <dbReference type="ARBA" id="ARBA00022692"/>
    </source>
</evidence>
<dbReference type="GeneID" id="93974166"/>
<evidence type="ECO:0000256" key="9">
    <source>
        <dbReference type="HAMAP-Rule" id="MF_00024"/>
    </source>
</evidence>
<evidence type="ECO:0000256" key="5">
    <source>
        <dbReference type="ARBA" id="ARBA00022573"/>
    </source>
</evidence>
<dbReference type="eggNOG" id="COG1270">
    <property type="taxonomic scope" value="Bacteria"/>
</dbReference>
<comment type="similarity">
    <text evidence="3 9">Belongs to the CobD/CbiB family.</text>
</comment>
<dbReference type="OrthoDB" id="9811967at2"/>
<evidence type="ECO:0000256" key="4">
    <source>
        <dbReference type="ARBA" id="ARBA00022475"/>
    </source>
</evidence>
<dbReference type="NCBIfam" id="TIGR00380">
    <property type="entry name" value="cobal_cbiB"/>
    <property type="match status" value="1"/>
</dbReference>
<sequence length="326" mass="34957">MPDLVPYPKQYPQKSLAWGVIAGVALDRLLGDPGGRWHPVAIFGRYAQYTEKRLYRPNKKSGAVFVAVTVLPPVILSSWVARRAPRLMLAASLFGALGGTTLEKTGMRMARALAQGDISTARSLVPWLCSRDPDQLDKQGIARATVESLAENTSDATIAPLFWSIFGAPAVVGHRCVNTLDAMVGYKNERYSEFGWAAAKLDDALAYVPARVTAVAHVVAAAMRGRGRDALRAWREDAPQHPSPNAGPVEATAAAAMGVQLGGATQYPHGIEMRPVLGTGPAPSVETITTAVSLSRWTQILVALAVVALQQVASRARVQRGRYLND</sequence>
<dbReference type="STRING" id="681645.CpC231_1495"/>
<gene>
    <name evidence="9 10" type="primary">cobD</name>
    <name evidence="10" type="ORF">CPC231_07535</name>
</gene>
<evidence type="ECO:0000256" key="8">
    <source>
        <dbReference type="ARBA" id="ARBA00023136"/>
    </source>
</evidence>
<dbReference type="EMBL" id="CP001829">
    <property type="protein sequence ID" value="ADL10961.3"/>
    <property type="molecule type" value="Genomic_DNA"/>
</dbReference>
<organism evidence="10 11">
    <name type="scientific">Corynebacterium pseudotuberculosis (strain C231)</name>
    <dbReference type="NCBI Taxonomy" id="681645"/>
    <lineage>
        <taxon>Bacteria</taxon>
        <taxon>Bacillati</taxon>
        <taxon>Actinomycetota</taxon>
        <taxon>Actinomycetes</taxon>
        <taxon>Mycobacteriales</taxon>
        <taxon>Corynebacteriaceae</taxon>
        <taxon>Corynebacterium</taxon>
    </lineage>
</organism>
<keyword evidence="5 9" id="KW-0169">Cobalamin biosynthesis</keyword>
<reference evidence="10 11" key="1">
    <citation type="journal article" date="2011" name="J. Bacteriol.">
        <title>Complete genome sequence of Corynebacterium pseudotuberculosis I19, a strain isolated from a cow in Israel with bovine mastitis.</title>
        <authorList>
            <consortium name="Consortium: Rede Paraense de Genomica e Proteomica (RPGP)"/>
            <person name="Silva A."/>
            <person name="Schneider M.P."/>
            <person name="Cerdeira L."/>
            <person name="Barbosa M.S."/>
            <person name="Ramos R.T."/>
            <person name="Carneiro A.R."/>
            <person name="Santos R."/>
            <person name="Lima M."/>
            <person name="D'Afonseca V."/>
            <person name="Almeida S.S."/>
            <person name="Santos A.R."/>
            <person name="Soares S.C."/>
            <person name="Pinto A.C."/>
            <person name="Ali A."/>
            <person name="Dorella F.A."/>
            <person name="Rocha F."/>
            <person name="de Abreu V.A."/>
            <person name="Trost E."/>
            <person name="Tauch A."/>
            <person name="Shpigel N."/>
            <person name="Miyoshi A."/>
            <person name="Azevedo V."/>
        </authorList>
    </citation>
    <scope>NUCLEOTIDE SEQUENCE [LARGE SCALE GENOMIC DNA]</scope>
    <source>
        <strain evidence="10 11">C231</strain>
    </source>
</reference>
<dbReference type="UniPathway" id="UPA00148"/>
<keyword evidence="11" id="KW-1185">Reference proteome</keyword>
<evidence type="ECO:0000313" key="11">
    <source>
        <dbReference type="Proteomes" id="UP000000276"/>
    </source>
</evidence>
<dbReference type="HAMAP" id="MF_00024">
    <property type="entry name" value="CobD_CbiB"/>
    <property type="match status" value="1"/>
</dbReference>
<dbReference type="GO" id="GO:0048472">
    <property type="term" value="F:threonine-phosphate decarboxylase activity"/>
    <property type="evidence" value="ECO:0007669"/>
    <property type="project" value="InterPro"/>
</dbReference>
<keyword evidence="6 9" id="KW-0812">Transmembrane</keyword>
<evidence type="ECO:0000256" key="2">
    <source>
        <dbReference type="ARBA" id="ARBA00004953"/>
    </source>
</evidence>
<keyword evidence="7 9" id="KW-1133">Transmembrane helix</keyword>